<organism evidence="1 2">
    <name type="scientific">Paraglaciecola psychrophila 170</name>
    <dbReference type="NCBI Taxonomy" id="1129794"/>
    <lineage>
        <taxon>Bacteria</taxon>
        <taxon>Pseudomonadati</taxon>
        <taxon>Pseudomonadota</taxon>
        <taxon>Gammaproteobacteria</taxon>
        <taxon>Alteromonadales</taxon>
        <taxon>Alteromonadaceae</taxon>
        <taxon>Paraglaciecola</taxon>
    </lineage>
</organism>
<dbReference type="HOGENOM" id="CLU_3203094_0_0_6"/>
<protein>
    <submittedName>
        <fullName evidence="1">Alpha/beta hydrolase</fullName>
    </submittedName>
</protein>
<dbReference type="RefSeq" id="WP_015430403.1">
    <property type="nucleotide sequence ID" value="NC_020514.1"/>
</dbReference>
<dbReference type="AlphaFoldDB" id="M4RH69"/>
<evidence type="ECO:0000313" key="1">
    <source>
        <dbReference type="EMBL" id="AGH42900.1"/>
    </source>
</evidence>
<gene>
    <name evidence="1" type="ORF">C427_0791</name>
</gene>
<dbReference type="InterPro" id="IPR029058">
    <property type="entry name" value="AB_hydrolase_fold"/>
</dbReference>
<keyword evidence="2" id="KW-1185">Reference proteome</keyword>
<dbReference type="Gene3D" id="3.40.50.1820">
    <property type="entry name" value="alpha/beta hydrolase"/>
    <property type="match status" value="1"/>
</dbReference>
<dbReference type="KEGG" id="gps:C427_0791"/>
<sequence>MPKIDVNGTTIFYQDQGPKDAPVLVLSHSLFFDQQMFEHQAKTFD</sequence>
<reference evidence="1 2" key="1">
    <citation type="journal article" date="2013" name="Genome Announc.">
        <title>Complete Genome Sequence of Glaciecola psychrophila Strain 170T.</title>
        <authorList>
            <person name="Yin J."/>
            <person name="Chen J."/>
            <person name="Liu G."/>
            <person name="Yu Y."/>
            <person name="Song L."/>
            <person name="Wang X."/>
            <person name="Qu X."/>
        </authorList>
    </citation>
    <scope>NUCLEOTIDE SEQUENCE [LARGE SCALE GENOMIC DNA]</scope>
    <source>
        <strain evidence="1 2">170</strain>
    </source>
</reference>
<dbReference type="EMBL" id="CP003837">
    <property type="protein sequence ID" value="AGH42900.1"/>
    <property type="molecule type" value="Genomic_DNA"/>
</dbReference>
<evidence type="ECO:0000313" key="2">
    <source>
        <dbReference type="Proteomes" id="UP000011864"/>
    </source>
</evidence>
<name>M4RH69_9ALTE</name>
<dbReference type="Proteomes" id="UP000011864">
    <property type="component" value="Chromosome"/>
</dbReference>
<dbReference type="PATRIC" id="fig|1129794.4.peg.780"/>
<dbReference type="STRING" id="1129794.C427_0791"/>
<keyword evidence="1" id="KW-0378">Hydrolase</keyword>
<proteinExistence type="predicted"/>
<dbReference type="GO" id="GO:0016787">
    <property type="term" value="F:hydrolase activity"/>
    <property type="evidence" value="ECO:0007669"/>
    <property type="project" value="UniProtKB-KW"/>
</dbReference>
<dbReference type="SUPFAM" id="SSF53474">
    <property type="entry name" value="alpha/beta-Hydrolases"/>
    <property type="match status" value="1"/>
</dbReference>
<accession>M4RH69</accession>